<name>A0A8J7HNT5_9NOST</name>
<keyword evidence="1 7" id="KW-0602">Photosynthesis</keyword>
<evidence type="ECO:0000256" key="7">
    <source>
        <dbReference type="HAMAP-Rule" id="MF_00828"/>
    </source>
</evidence>
<evidence type="ECO:0000256" key="4">
    <source>
        <dbReference type="ARBA" id="ARBA00022989"/>
    </source>
</evidence>
<keyword evidence="9" id="KW-1185">Reference proteome</keyword>
<dbReference type="AlphaFoldDB" id="A0A8J7HNT5"/>
<evidence type="ECO:0000256" key="6">
    <source>
        <dbReference type="ARBA" id="ARBA00023136"/>
    </source>
</evidence>
<dbReference type="InterPro" id="IPR010010">
    <property type="entry name" value="PSI_PsaM"/>
</dbReference>
<dbReference type="GO" id="GO:0015979">
    <property type="term" value="P:photosynthesis"/>
    <property type="evidence" value="ECO:0007669"/>
    <property type="project" value="UniProtKB-UniRule"/>
</dbReference>
<dbReference type="HAMAP" id="MF_00828">
    <property type="entry name" value="PSI_PsaM"/>
    <property type="match status" value="1"/>
</dbReference>
<dbReference type="GO" id="GO:0009522">
    <property type="term" value="C:photosystem I"/>
    <property type="evidence" value="ECO:0007669"/>
    <property type="project" value="UniProtKB-KW"/>
</dbReference>
<proteinExistence type="inferred from homology"/>
<keyword evidence="3 7" id="KW-0603">Photosystem I</keyword>
<evidence type="ECO:0000256" key="1">
    <source>
        <dbReference type="ARBA" id="ARBA00022531"/>
    </source>
</evidence>
<evidence type="ECO:0000313" key="9">
    <source>
        <dbReference type="Proteomes" id="UP000632766"/>
    </source>
</evidence>
<dbReference type="SUPFAM" id="SSF81548">
    <property type="entry name" value="Subunit XII of photosystem I reaction centre, PsaM"/>
    <property type="match status" value="1"/>
</dbReference>
<sequence length="41" mass="4463">MLMSNALLLATSISDTQVYIALVVALIPGVLAWRLATELYK</sequence>
<comment type="subcellular location">
    <subcellularLocation>
        <location evidence="7">Cellular thylakoid membrane</location>
        <topology evidence="7">Single-pass membrane protein</topology>
    </subcellularLocation>
</comment>
<protein>
    <recommendedName>
        <fullName evidence="7">Photosystem I reaction center subunit XII</fullName>
    </recommendedName>
    <alternativeName>
        <fullName evidence="7">PSI-M</fullName>
    </alternativeName>
</protein>
<dbReference type="Pfam" id="PF07465">
    <property type="entry name" value="PsaM"/>
    <property type="match status" value="1"/>
</dbReference>
<evidence type="ECO:0000256" key="3">
    <source>
        <dbReference type="ARBA" id="ARBA00022836"/>
    </source>
</evidence>
<dbReference type="NCBIfam" id="TIGR03053">
    <property type="entry name" value="PS_I_psaM"/>
    <property type="match status" value="1"/>
</dbReference>
<comment type="similarity">
    <text evidence="7">Belongs to the PsaM family.</text>
</comment>
<dbReference type="InterPro" id="IPR037279">
    <property type="entry name" value="PSI_PsaM_sf"/>
</dbReference>
<dbReference type="GO" id="GO:0031676">
    <property type="term" value="C:plasma membrane-derived thylakoid membrane"/>
    <property type="evidence" value="ECO:0007669"/>
    <property type="project" value="UniProtKB-SubCell"/>
</dbReference>
<keyword evidence="2 7" id="KW-0812">Transmembrane</keyword>
<keyword evidence="4 7" id="KW-1133">Transmembrane helix</keyword>
<evidence type="ECO:0000256" key="5">
    <source>
        <dbReference type="ARBA" id="ARBA00023078"/>
    </source>
</evidence>
<gene>
    <name evidence="7" type="primary">psaM</name>
    <name evidence="8" type="ORF">I8748_00205</name>
</gene>
<keyword evidence="5 7" id="KW-0793">Thylakoid</keyword>
<reference evidence="8 9" key="1">
    <citation type="journal article" date="2021" name="Int. J. Syst. Evol. Microbiol.">
        <title>Amazonocrinis nigriterrae gen. nov., sp. nov., Atlanticothrix silvestris gen. nov., sp. nov. and Dendronalium phyllosphericum gen. nov., sp. nov., nostocacean cyanobacteria from Brazilian environments.</title>
        <authorList>
            <person name="Alvarenga D.O."/>
            <person name="Andreote A.P.D."/>
            <person name="Branco L.H.Z."/>
            <person name="Delbaje E."/>
            <person name="Cruz R.B."/>
            <person name="Varani A.M."/>
            <person name="Fiore M.F."/>
        </authorList>
    </citation>
    <scope>NUCLEOTIDE SEQUENCE [LARGE SCALE GENOMIC DNA]</scope>
    <source>
        <strain evidence="8 9">CENA67</strain>
    </source>
</reference>
<keyword evidence="6 7" id="KW-0472">Membrane</keyword>
<dbReference type="EMBL" id="JAECZC010000001">
    <property type="protein sequence ID" value="MBH8560645.1"/>
    <property type="molecule type" value="Genomic_DNA"/>
</dbReference>
<dbReference type="Proteomes" id="UP000632766">
    <property type="component" value="Unassembled WGS sequence"/>
</dbReference>
<accession>A0A8J7HNT5</accession>
<evidence type="ECO:0000256" key="2">
    <source>
        <dbReference type="ARBA" id="ARBA00022692"/>
    </source>
</evidence>
<feature type="transmembrane region" description="Helical" evidence="7">
    <location>
        <begin position="16"/>
        <end position="36"/>
    </location>
</feature>
<comment type="caution">
    <text evidence="8">The sequence shown here is derived from an EMBL/GenBank/DDBJ whole genome shotgun (WGS) entry which is preliminary data.</text>
</comment>
<evidence type="ECO:0000313" key="8">
    <source>
        <dbReference type="EMBL" id="MBH8560645.1"/>
    </source>
</evidence>
<organism evidence="8 9">
    <name type="scientific">Amazonocrinis nigriterrae CENA67</name>
    <dbReference type="NCBI Taxonomy" id="2794033"/>
    <lineage>
        <taxon>Bacteria</taxon>
        <taxon>Bacillati</taxon>
        <taxon>Cyanobacteriota</taxon>
        <taxon>Cyanophyceae</taxon>
        <taxon>Nostocales</taxon>
        <taxon>Nostocaceae</taxon>
        <taxon>Amazonocrinis</taxon>
        <taxon>Amazonocrinis nigriterrae</taxon>
    </lineage>
</organism>